<organism evidence="1 2">
    <name type="scientific">Ignatzschineria rhizosphaerae</name>
    <dbReference type="NCBI Taxonomy" id="2923279"/>
    <lineage>
        <taxon>Bacteria</taxon>
        <taxon>Pseudomonadati</taxon>
        <taxon>Pseudomonadota</taxon>
        <taxon>Gammaproteobacteria</taxon>
        <taxon>Cardiobacteriales</taxon>
        <taxon>Ignatzschineriaceae</taxon>
        <taxon>Ignatzschineria</taxon>
    </lineage>
</organism>
<reference evidence="1 2" key="1">
    <citation type="submission" date="2022-03" db="EMBL/GenBank/DDBJ databases">
        <title>Ignatzschineria rhizosphaerae HR5S32.</title>
        <authorList>
            <person name="Sun J.Q."/>
            <person name="Feng J.Y."/>
        </authorList>
    </citation>
    <scope>NUCLEOTIDE SEQUENCE [LARGE SCALE GENOMIC DNA]</scope>
    <source>
        <strain evidence="1 2">HR5S32</strain>
    </source>
</reference>
<dbReference type="Proteomes" id="UP000829542">
    <property type="component" value="Chromosome"/>
</dbReference>
<proteinExistence type="predicted"/>
<dbReference type="InterPro" id="IPR010260">
    <property type="entry name" value="AlpA"/>
</dbReference>
<sequence length="74" mass="8329">MEENKIKDLGLSDEHILWDRDTVSSVIGLKANGVYSAIKNDGFPAPLRIGGRKSLWKKSDVLAWIDSRPQELSY</sequence>
<protein>
    <submittedName>
        <fullName evidence="1">AlpA family phage regulatory protein</fullName>
    </submittedName>
</protein>
<dbReference type="Pfam" id="PF05930">
    <property type="entry name" value="Phage_AlpA"/>
    <property type="match status" value="1"/>
</dbReference>
<accession>A0ABY3X078</accession>
<dbReference type="RefSeq" id="WP_242149539.1">
    <property type="nucleotide sequence ID" value="NZ_CP093379.1"/>
</dbReference>
<keyword evidence="2" id="KW-1185">Reference proteome</keyword>
<dbReference type="EMBL" id="CP093379">
    <property type="protein sequence ID" value="UNM96283.1"/>
    <property type="molecule type" value="Genomic_DNA"/>
</dbReference>
<evidence type="ECO:0000313" key="1">
    <source>
        <dbReference type="EMBL" id="UNM96283.1"/>
    </source>
</evidence>
<name>A0ABY3X078_9GAMM</name>
<evidence type="ECO:0000313" key="2">
    <source>
        <dbReference type="Proteomes" id="UP000829542"/>
    </source>
</evidence>
<dbReference type="Gene3D" id="1.10.238.160">
    <property type="match status" value="1"/>
</dbReference>
<gene>
    <name evidence="1" type="ORF">MMG00_13995</name>
</gene>